<proteinExistence type="predicted"/>
<dbReference type="Proteomes" id="UP000020103">
    <property type="component" value="Unassembled WGS sequence"/>
</dbReference>
<dbReference type="AlphaFoldDB" id="A0A829Q936"/>
<organism evidence="1 2">
    <name type="scientific">Mycobacteroides abscessus 21</name>
    <dbReference type="NCBI Taxonomy" id="1299324"/>
    <lineage>
        <taxon>Bacteria</taxon>
        <taxon>Bacillati</taxon>
        <taxon>Actinomycetota</taxon>
        <taxon>Actinomycetes</taxon>
        <taxon>Mycobacteriales</taxon>
        <taxon>Mycobacteriaceae</taxon>
        <taxon>Mycobacteroides</taxon>
        <taxon>Mycobacteroides abscessus</taxon>
    </lineage>
</organism>
<evidence type="ECO:0000313" key="2">
    <source>
        <dbReference type="Proteomes" id="UP000020103"/>
    </source>
</evidence>
<evidence type="ECO:0000313" key="1">
    <source>
        <dbReference type="EMBL" id="EUA48664.1"/>
    </source>
</evidence>
<gene>
    <name evidence="1" type="ORF">I543_3123</name>
</gene>
<comment type="caution">
    <text evidence="1">The sequence shown here is derived from an EMBL/GenBank/DDBJ whole genome shotgun (WGS) entry which is preliminary data.</text>
</comment>
<protein>
    <submittedName>
        <fullName evidence="1">Uncharacterized protein</fullName>
    </submittedName>
</protein>
<accession>A0A829Q936</accession>
<dbReference type="EMBL" id="JAOF01000001">
    <property type="protein sequence ID" value="EUA48664.1"/>
    <property type="molecule type" value="Genomic_DNA"/>
</dbReference>
<reference evidence="1 2" key="1">
    <citation type="submission" date="2013-12" db="EMBL/GenBank/DDBJ databases">
        <authorList>
            <person name="Madinger N."/>
            <person name="Lenaerts A."/>
            <person name="Ordway D."/>
            <person name="DeGroote M.A."/>
            <person name="Parker T."/>
            <person name="Sizemore C."/>
            <person name="Tallon L.J."/>
            <person name="Sadzewicz L.K."/>
            <person name="Sengamalay N."/>
            <person name="Fraser C.M."/>
            <person name="Hine E."/>
            <person name="Shefchek K.A."/>
            <person name="Das S.P."/>
            <person name="Tettelin H."/>
        </authorList>
    </citation>
    <scope>NUCLEOTIDE SEQUENCE [LARGE SCALE GENOMIC DNA]</scope>
    <source>
        <strain evidence="1 2">21</strain>
    </source>
</reference>
<sequence>MSGFGLHHAHVVGTLDNQHRVGHWTSVPGILELAPLSEQFQTELIQRLSGHKILYLSGKL</sequence>
<name>A0A829Q936_9MYCO</name>